<dbReference type="EMBL" id="JARBHB010000004">
    <property type="protein sequence ID" value="KAJ8884843.1"/>
    <property type="molecule type" value="Genomic_DNA"/>
</dbReference>
<dbReference type="PANTHER" id="PTHR47326:SF1">
    <property type="entry name" value="HTH PSQ-TYPE DOMAIN-CONTAINING PROTEIN"/>
    <property type="match status" value="1"/>
</dbReference>
<proteinExistence type="predicted"/>
<sequence length="96" mass="10945">MVTMNDQLQFSLSLWAAIIGDRFVEPFILPQCLTGEAYLHLLWVTLPSLLEEVPLVVQIVMWLLHGDAPAYFCITMQRHLDNVLPGRWIRQSGPVA</sequence>
<name>A0ABQ9HLR3_9NEOP</name>
<reference evidence="1 2" key="1">
    <citation type="submission" date="2023-02" db="EMBL/GenBank/DDBJ databases">
        <title>LHISI_Scaffold_Assembly.</title>
        <authorList>
            <person name="Stuart O.P."/>
            <person name="Cleave R."/>
            <person name="Magrath M.J.L."/>
            <person name="Mikheyev A.S."/>
        </authorList>
    </citation>
    <scope>NUCLEOTIDE SEQUENCE [LARGE SCALE GENOMIC DNA]</scope>
    <source>
        <strain evidence="1">Daus_M_001</strain>
        <tissue evidence="1">Leg muscle</tissue>
    </source>
</reference>
<dbReference type="PANTHER" id="PTHR47326">
    <property type="entry name" value="TRANSPOSABLE ELEMENT TC3 TRANSPOSASE-LIKE PROTEIN"/>
    <property type="match status" value="1"/>
</dbReference>
<dbReference type="Proteomes" id="UP001159363">
    <property type="component" value="Chromosome X"/>
</dbReference>
<gene>
    <name evidence="1" type="ORF">PR048_011039</name>
</gene>
<comment type="caution">
    <text evidence="1">The sequence shown here is derived from an EMBL/GenBank/DDBJ whole genome shotgun (WGS) entry which is preliminary data.</text>
</comment>
<organism evidence="1 2">
    <name type="scientific">Dryococelus australis</name>
    <dbReference type="NCBI Taxonomy" id="614101"/>
    <lineage>
        <taxon>Eukaryota</taxon>
        <taxon>Metazoa</taxon>
        <taxon>Ecdysozoa</taxon>
        <taxon>Arthropoda</taxon>
        <taxon>Hexapoda</taxon>
        <taxon>Insecta</taxon>
        <taxon>Pterygota</taxon>
        <taxon>Neoptera</taxon>
        <taxon>Polyneoptera</taxon>
        <taxon>Phasmatodea</taxon>
        <taxon>Verophasmatodea</taxon>
        <taxon>Anareolatae</taxon>
        <taxon>Phasmatidae</taxon>
        <taxon>Eurycanthinae</taxon>
        <taxon>Dryococelus</taxon>
    </lineage>
</organism>
<evidence type="ECO:0000313" key="2">
    <source>
        <dbReference type="Proteomes" id="UP001159363"/>
    </source>
</evidence>
<accession>A0ABQ9HLR3</accession>
<evidence type="ECO:0000313" key="1">
    <source>
        <dbReference type="EMBL" id="KAJ8884843.1"/>
    </source>
</evidence>
<keyword evidence="2" id="KW-1185">Reference proteome</keyword>
<protein>
    <submittedName>
        <fullName evidence="1">Uncharacterized protein</fullName>
    </submittedName>
</protein>